<evidence type="ECO:0000313" key="1">
    <source>
        <dbReference type="EMBL" id="KAF6228010.1"/>
    </source>
</evidence>
<gene>
    <name evidence="1" type="ORF">HO133_007738</name>
</gene>
<dbReference type="EMBL" id="JACCJB010000004">
    <property type="protein sequence ID" value="KAF6228010.1"/>
    <property type="molecule type" value="Genomic_DNA"/>
</dbReference>
<dbReference type="RefSeq" id="XP_037155944.1">
    <property type="nucleotide sequence ID" value="XM_037298608.1"/>
</dbReference>
<sequence length="180" mass="20522">MADLIRRNETARPNAKEPIQEIQSGDIVYLDDRPCRMFDPPKIYHLQSISGDEQPGEVEEKVVIVRGVSVIDGRGYDEMCDASGEVEFFFVDKHDEREWLVVGLFPRLLELEGLIGGCFALQTRREGTKVFLRAPGDPSVTWVMWMRPEEEIPWFWLLARKLAGESVRVRGSLGGWTGLD</sequence>
<name>A0A8H6CQY3_9LECA</name>
<dbReference type="AlphaFoldDB" id="A0A8H6CQY3"/>
<dbReference type="GeneID" id="59336135"/>
<organism evidence="1 2">
    <name type="scientific">Letharia lupina</name>
    <dbReference type="NCBI Taxonomy" id="560253"/>
    <lineage>
        <taxon>Eukaryota</taxon>
        <taxon>Fungi</taxon>
        <taxon>Dikarya</taxon>
        <taxon>Ascomycota</taxon>
        <taxon>Pezizomycotina</taxon>
        <taxon>Lecanoromycetes</taxon>
        <taxon>OSLEUM clade</taxon>
        <taxon>Lecanoromycetidae</taxon>
        <taxon>Lecanorales</taxon>
        <taxon>Lecanorineae</taxon>
        <taxon>Parmeliaceae</taxon>
        <taxon>Letharia</taxon>
    </lineage>
</organism>
<proteinExistence type="predicted"/>
<evidence type="ECO:0000313" key="2">
    <source>
        <dbReference type="Proteomes" id="UP000593566"/>
    </source>
</evidence>
<dbReference type="Proteomes" id="UP000593566">
    <property type="component" value="Unassembled WGS sequence"/>
</dbReference>
<keyword evidence="2" id="KW-1185">Reference proteome</keyword>
<accession>A0A8H6CQY3</accession>
<reference evidence="1 2" key="1">
    <citation type="journal article" date="2020" name="Genomics">
        <title>Complete, high-quality genomes from long-read metagenomic sequencing of two wolf lichen thalli reveals enigmatic genome architecture.</title>
        <authorList>
            <person name="McKenzie S.K."/>
            <person name="Walston R.F."/>
            <person name="Allen J.L."/>
        </authorList>
    </citation>
    <scope>NUCLEOTIDE SEQUENCE [LARGE SCALE GENOMIC DNA]</scope>
    <source>
        <strain evidence="1">WasteWater1</strain>
    </source>
</reference>
<comment type="caution">
    <text evidence="1">The sequence shown here is derived from an EMBL/GenBank/DDBJ whole genome shotgun (WGS) entry which is preliminary data.</text>
</comment>
<protein>
    <submittedName>
        <fullName evidence="1">Uncharacterized protein</fullName>
    </submittedName>
</protein>